<evidence type="ECO:0000313" key="3">
    <source>
        <dbReference type="Proteomes" id="UP000287651"/>
    </source>
</evidence>
<reference evidence="2 3" key="1">
    <citation type="journal article" date="2014" name="Agronomy (Basel)">
        <title>A Draft Genome Sequence for Ensete ventricosum, the Drought-Tolerant Tree Against Hunger.</title>
        <authorList>
            <person name="Harrison J."/>
            <person name="Moore K.A."/>
            <person name="Paszkiewicz K."/>
            <person name="Jones T."/>
            <person name="Grant M."/>
            <person name="Ambacheew D."/>
            <person name="Muzemil S."/>
            <person name="Studholme D.J."/>
        </authorList>
    </citation>
    <scope>NUCLEOTIDE SEQUENCE [LARGE SCALE GENOMIC DNA]</scope>
</reference>
<proteinExistence type="predicted"/>
<dbReference type="AlphaFoldDB" id="A0A426Z9J8"/>
<sequence>MHHNPIRRLQTTKPVTLVIRNARLKDTFSNRKKWRGGIRSPPTVNLPCWSSRKGPPSRPHPSTGFDLPSVFHRFIQDRMLETDGWRAGDDRDLTVSPSDHEQLGSCQRRKKGKLEYIPAAKEKGRHKSKLHPPERVGIIQATPLHPHREGNE</sequence>
<feature type="region of interest" description="Disordered" evidence="1">
    <location>
        <begin position="32"/>
        <end position="66"/>
    </location>
</feature>
<evidence type="ECO:0000256" key="1">
    <source>
        <dbReference type="SAM" id="MobiDB-lite"/>
    </source>
</evidence>
<organism evidence="2 3">
    <name type="scientific">Ensete ventricosum</name>
    <name type="common">Abyssinian banana</name>
    <name type="synonym">Musa ensete</name>
    <dbReference type="NCBI Taxonomy" id="4639"/>
    <lineage>
        <taxon>Eukaryota</taxon>
        <taxon>Viridiplantae</taxon>
        <taxon>Streptophyta</taxon>
        <taxon>Embryophyta</taxon>
        <taxon>Tracheophyta</taxon>
        <taxon>Spermatophyta</taxon>
        <taxon>Magnoliopsida</taxon>
        <taxon>Liliopsida</taxon>
        <taxon>Zingiberales</taxon>
        <taxon>Musaceae</taxon>
        <taxon>Ensete</taxon>
    </lineage>
</organism>
<dbReference type="EMBL" id="AMZH03007710">
    <property type="protein sequence ID" value="RRT60629.1"/>
    <property type="molecule type" value="Genomic_DNA"/>
</dbReference>
<protein>
    <submittedName>
        <fullName evidence="2">Uncharacterized protein</fullName>
    </submittedName>
</protein>
<feature type="region of interest" description="Disordered" evidence="1">
    <location>
        <begin position="85"/>
        <end position="152"/>
    </location>
</feature>
<evidence type="ECO:0000313" key="2">
    <source>
        <dbReference type="EMBL" id="RRT60629.1"/>
    </source>
</evidence>
<comment type="caution">
    <text evidence="2">The sequence shown here is derived from an EMBL/GenBank/DDBJ whole genome shotgun (WGS) entry which is preliminary data.</text>
</comment>
<gene>
    <name evidence="2" type="ORF">B296_00015863</name>
</gene>
<accession>A0A426Z9J8</accession>
<feature type="compositionally biased region" description="Basic and acidic residues" evidence="1">
    <location>
        <begin position="85"/>
        <end position="102"/>
    </location>
</feature>
<name>A0A426Z9J8_ENSVE</name>
<dbReference type="Proteomes" id="UP000287651">
    <property type="component" value="Unassembled WGS sequence"/>
</dbReference>